<dbReference type="EMBL" id="JAUTDP010000003">
    <property type="protein sequence ID" value="KAK3400677.1"/>
    <property type="molecule type" value="Genomic_DNA"/>
</dbReference>
<evidence type="ECO:0000256" key="1">
    <source>
        <dbReference type="SAM" id="MobiDB-lite"/>
    </source>
</evidence>
<feature type="region of interest" description="Disordered" evidence="1">
    <location>
        <begin position="57"/>
        <end position="119"/>
    </location>
</feature>
<feature type="compositionally biased region" description="Basic and acidic residues" evidence="1">
    <location>
        <begin position="64"/>
        <end position="75"/>
    </location>
</feature>
<keyword evidence="3" id="KW-1185">Reference proteome</keyword>
<feature type="compositionally biased region" description="Polar residues" evidence="1">
    <location>
        <begin position="97"/>
        <end position="119"/>
    </location>
</feature>
<evidence type="ECO:0000313" key="3">
    <source>
        <dbReference type="Proteomes" id="UP001281003"/>
    </source>
</evidence>
<name>A0AAE0PIX8_SORBR</name>
<accession>A0AAE0PIX8</accession>
<reference evidence="2" key="1">
    <citation type="journal article" date="2023" name="Mol. Phylogenet. Evol.">
        <title>Genome-scale phylogeny and comparative genomics of the fungal order Sordariales.</title>
        <authorList>
            <person name="Hensen N."/>
            <person name="Bonometti L."/>
            <person name="Westerberg I."/>
            <person name="Brannstrom I.O."/>
            <person name="Guillou S."/>
            <person name="Cros-Aarteil S."/>
            <person name="Calhoun S."/>
            <person name="Haridas S."/>
            <person name="Kuo A."/>
            <person name="Mondo S."/>
            <person name="Pangilinan J."/>
            <person name="Riley R."/>
            <person name="LaButti K."/>
            <person name="Andreopoulos B."/>
            <person name="Lipzen A."/>
            <person name="Chen C."/>
            <person name="Yan M."/>
            <person name="Daum C."/>
            <person name="Ng V."/>
            <person name="Clum A."/>
            <person name="Steindorff A."/>
            <person name="Ohm R.A."/>
            <person name="Martin F."/>
            <person name="Silar P."/>
            <person name="Natvig D.O."/>
            <person name="Lalanne C."/>
            <person name="Gautier V."/>
            <person name="Ament-Velasquez S.L."/>
            <person name="Kruys A."/>
            <person name="Hutchinson M.I."/>
            <person name="Powell A.J."/>
            <person name="Barry K."/>
            <person name="Miller A.N."/>
            <person name="Grigoriev I.V."/>
            <person name="Debuchy R."/>
            <person name="Gladieux P."/>
            <person name="Hiltunen Thoren M."/>
            <person name="Johannesson H."/>
        </authorList>
    </citation>
    <scope>NUCLEOTIDE SEQUENCE</scope>
    <source>
        <strain evidence="2">FGSC 1904</strain>
    </source>
</reference>
<evidence type="ECO:0000313" key="2">
    <source>
        <dbReference type="EMBL" id="KAK3400677.1"/>
    </source>
</evidence>
<comment type="caution">
    <text evidence="2">The sequence shown here is derived from an EMBL/GenBank/DDBJ whole genome shotgun (WGS) entry which is preliminary data.</text>
</comment>
<dbReference type="Proteomes" id="UP001281003">
    <property type="component" value="Unassembled WGS sequence"/>
</dbReference>
<sequence length="119" mass="13116">MDLLTVQIAFSFFGAESLNLGPCVHRLRWQYLVHQEALEEQIFIDVFKPANSLKISHNSQVSHGRHDNDLRRHAASDSPPPGLGLIPVSPKERATAPGQQQASQSGPRSGPRSTQVKAR</sequence>
<organism evidence="2 3">
    <name type="scientific">Sordaria brevicollis</name>
    <dbReference type="NCBI Taxonomy" id="83679"/>
    <lineage>
        <taxon>Eukaryota</taxon>
        <taxon>Fungi</taxon>
        <taxon>Dikarya</taxon>
        <taxon>Ascomycota</taxon>
        <taxon>Pezizomycotina</taxon>
        <taxon>Sordariomycetes</taxon>
        <taxon>Sordariomycetidae</taxon>
        <taxon>Sordariales</taxon>
        <taxon>Sordariaceae</taxon>
        <taxon>Sordaria</taxon>
    </lineage>
</organism>
<proteinExistence type="predicted"/>
<dbReference type="AlphaFoldDB" id="A0AAE0PIX8"/>
<protein>
    <submittedName>
        <fullName evidence="2">Uncharacterized protein</fullName>
    </submittedName>
</protein>
<gene>
    <name evidence="2" type="ORF">B0T20DRAFT_467503</name>
</gene>
<reference evidence="2" key="2">
    <citation type="submission" date="2023-07" db="EMBL/GenBank/DDBJ databases">
        <authorList>
            <consortium name="Lawrence Berkeley National Laboratory"/>
            <person name="Haridas S."/>
            <person name="Hensen N."/>
            <person name="Bonometti L."/>
            <person name="Westerberg I."/>
            <person name="Brannstrom I.O."/>
            <person name="Guillou S."/>
            <person name="Cros-Aarteil S."/>
            <person name="Calhoun S."/>
            <person name="Kuo A."/>
            <person name="Mondo S."/>
            <person name="Pangilinan J."/>
            <person name="Riley R."/>
            <person name="LaButti K."/>
            <person name="Andreopoulos B."/>
            <person name="Lipzen A."/>
            <person name="Chen C."/>
            <person name="Yanf M."/>
            <person name="Daum C."/>
            <person name="Ng V."/>
            <person name="Clum A."/>
            <person name="Steindorff A."/>
            <person name="Ohm R."/>
            <person name="Martin F."/>
            <person name="Silar P."/>
            <person name="Natvig D."/>
            <person name="Lalanne C."/>
            <person name="Gautier V."/>
            <person name="Ament-velasquez S.L."/>
            <person name="Kruys A."/>
            <person name="Hutchinson M.I."/>
            <person name="Powell A.J."/>
            <person name="Barry K."/>
            <person name="Miller A.N."/>
            <person name="Grigoriev I.V."/>
            <person name="Debuchy R."/>
            <person name="Gladieux P."/>
            <person name="Thoren M.H."/>
            <person name="Johannesson H."/>
        </authorList>
    </citation>
    <scope>NUCLEOTIDE SEQUENCE</scope>
    <source>
        <strain evidence="2">FGSC 1904</strain>
    </source>
</reference>